<dbReference type="AlphaFoldDB" id="A0A0J9ERI2"/>
<keyword evidence="1" id="KW-0812">Transmembrane</keyword>
<feature type="transmembrane region" description="Helical" evidence="1">
    <location>
        <begin position="45"/>
        <end position="67"/>
    </location>
</feature>
<organism evidence="2">
    <name type="scientific">Ajellomyces dermatitidis (strain ATCC 18188 / CBS 674.68)</name>
    <name type="common">Blastomyces dermatitidis</name>
    <dbReference type="NCBI Taxonomy" id="653446"/>
    <lineage>
        <taxon>Eukaryota</taxon>
        <taxon>Fungi</taxon>
        <taxon>Dikarya</taxon>
        <taxon>Ascomycota</taxon>
        <taxon>Pezizomycotina</taxon>
        <taxon>Eurotiomycetes</taxon>
        <taxon>Eurotiomycetidae</taxon>
        <taxon>Onygenales</taxon>
        <taxon>Ajellomycetaceae</taxon>
        <taxon>Blastomyces</taxon>
    </lineage>
</organism>
<dbReference type="Proteomes" id="UP000007802">
    <property type="component" value="Unassembled WGS sequence"/>
</dbReference>
<gene>
    <name evidence="2" type="ORF">BDDG_13130</name>
</gene>
<protein>
    <submittedName>
        <fullName evidence="2">Uncharacterized protein</fullName>
    </submittedName>
</protein>
<dbReference type="EMBL" id="GG749531">
    <property type="protein sequence ID" value="KMW68918.1"/>
    <property type="molecule type" value="Genomic_DNA"/>
</dbReference>
<sequence length="69" mass="7436">MRGAENELNADTLVSRRNNISLQGTVTITAAAEEAEEDVAMKAELLWLIDTVFTFNLAFFAAMEAAAAS</sequence>
<name>A0A0J9ERI2_AJEDA</name>
<evidence type="ECO:0000256" key="1">
    <source>
        <dbReference type="SAM" id="Phobius"/>
    </source>
</evidence>
<proteinExistence type="predicted"/>
<keyword evidence="1" id="KW-1133">Transmembrane helix</keyword>
<keyword evidence="1" id="KW-0472">Membrane</keyword>
<accession>A0A0J9ERI2</accession>
<reference evidence="2" key="1">
    <citation type="submission" date="2010-03" db="EMBL/GenBank/DDBJ databases">
        <title>Annotation of Blastomyces dermatitidis strain ATCC 18188.</title>
        <authorList>
            <consortium name="The Broad Institute Genome Sequencing Platform"/>
            <consortium name="Broad Institute Genome Sequencing Center for Infectious Disease."/>
            <person name="Cuomo C."/>
            <person name="Klein B."/>
            <person name="Sullivan T."/>
            <person name="Heitman J."/>
            <person name="Young S."/>
            <person name="Zeng Q."/>
            <person name="Gargeya S."/>
            <person name="Alvarado L."/>
            <person name="Berlin A.M."/>
            <person name="Chapman S.B."/>
            <person name="Chen Z."/>
            <person name="Freedman E."/>
            <person name="Gellesch M."/>
            <person name="Goldberg J."/>
            <person name="Griggs A."/>
            <person name="Gujja S."/>
            <person name="Heilman E."/>
            <person name="Heiman D."/>
            <person name="Howarth C."/>
            <person name="Mehta T."/>
            <person name="Neiman D."/>
            <person name="Pearson M."/>
            <person name="Roberts A."/>
            <person name="Saif S."/>
            <person name="Shea T."/>
            <person name="Shenoy N."/>
            <person name="Sisk P."/>
            <person name="Stolte C."/>
            <person name="Sykes S."/>
            <person name="White J."/>
            <person name="Yandava C."/>
            <person name="Haas B."/>
            <person name="Nusbaum C."/>
            <person name="Birren B."/>
        </authorList>
    </citation>
    <scope>NUCLEOTIDE SEQUENCE</scope>
    <source>
        <strain evidence="2">ATCC 18188</strain>
    </source>
</reference>
<evidence type="ECO:0000313" key="2">
    <source>
        <dbReference type="EMBL" id="KMW68918.1"/>
    </source>
</evidence>